<reference evidence="2 3" key="1">
    <citation type="submission" date="2018-04" db="EMBL/GenBank/DDBJ databases">
        <authorList>
            <person name="Vogel A."/>
        </authorList>
    </citation>
    <scope>NUCLEOTIDE SEQUENCE [LARGE SCALE GENOMIC DNA]</scope>
</reference>
<name>A0A484KDX4_9ASTE</name>
<protein>
    <submittedName>
        <fullName evidence="2">Uncharacterized protein</fullName>
    </submittedName>
</protein>
<organism evidence="2 3">
    <name type="scientific">Cuscuta campestris</name>
    <dbReference type="NCBI Taxonomy" id="132261"/>
    <lineage>
        <taxon>Eukaryota</taxon>
        <taxon>Viridiplantae</taxon>
        <taxon>Streptophyta</taxon>
        <taxon>Embryophyta</taxon>
        <taxon>Tracheophyta</taxon>
        <taxon>Spermatophyta</taxon>
        <taxon>Magnoliopsida</taxon>
        <taxon>eudicotyledons</taxon>
        <taxon>Gunneridae</taxon>
        <taxon>Pentapetalae</taxon>
        <taxon>asterids</taxon>
        <taxon>lamiids</taxon>
        <taxon>Solanales</taxon>
        <taxon>Convolvulaceae</taxon>
        <taxon>Cuscuteae</taxon>
        <taxon>Cuscuta</taxon>
        <taxon>Cuscuta subgen. Grammica</taxon>
        <taxon>Cuscuta sect. Cleistogrammica</taxon>
    </lineage>
</organism>
<dbReference type="OrthoDB" id="1729427at2759"/>
<feature type="compositionally biased region" description="Polar residues" evidence="1">
    <location>
        <begin position="99"/>
        <end position="108"/>
    </location>
</feature>
<gene>
    <name evidence="2" type="ORF">CCAM_LOCUS5356</name>
</gene>
<evidence type="ECO:0000313" key="2">
    <source>
        <dbReference type="EMBL" id="VFQ63580.1"/>
    </source>
</evidence>
<accession>A0A484KDX4</accession>
<feature type="compositionally biased region" description="Gly residues" evidence="1">
    <location>
        <begin position="110"/>
        <end position="135"/>
    </location>
</feature>
<dbReference type="AlphaFoldDB" id="A0A484KDX4"/>
<evidence type="ECO:0000256" key="1">
    <source>
        <dbReference type="SAM" id="MobiDB-lite"/>
    </source>
</evidence>
<dbReference type="Proteomes" id="UP000595140">
    <property type="component" value="Unassembled WGS sequence"/>
</dbReference>
<dbReference type="PANTHER" id="PTHR47481:SF10">
    <property type="entry name" value="COPIA-LIKE POLYPROTEIN_RETROTRANSPOSON"/>
    <property type="match status" value="1"/>
</dbReference>
<keyword evidence="3" id="KW-1185">Reference proteome</keyword>
<feature type="region of interest" description="Disordered" evidence="1">
    <location>
        <begin position="93"/>
        <end position="158"/>
    </location>
</feature>
<dbReference type="PANTHER" id="PTHR47481">
    <property type="match status" value="1"/>
</dbReference>
<dbReference type="EMBL" id="OOIL02000305">
    <property type="protein sequence ID" value="VFQ63580.1"/>
    <property type="molecule type" value="Genomic_DNA"/>
</dbReference>
<evidence type="ECO:0000313" key="3">
    <source>
        <dbReference type="Proteomes" id="UP000595140"/>
    </source>
</evidence>
<sequence>MSDYCHTLKNLADCLADVDAPVSENALVLQLIRGLPQDLRSQVNFLQYQVPLPSFIETRSALLLLEGQQNDLDDTNTGGTALFSSGQSFGSQRVAASEGSGSDTSHAPQGSGGRNTGGGRGPFSGGRGNFSGGRGRSQRGRGRGYRGGAGSNSRTPFSFAPWMSSYPGILGILLPLKPKLKPFV</sequence>
<proteinExistence type="predicted"/>